<evidence type="ECO:0000313" key="3">
    <source>
        <dbReference type="Proteomes" id="UP001333110"/>
    </source>
</evidence>
<dbReference type="AlphaFoldDB" id="A0AAN7NFV1"/>
<feature type="region of interest" description="Disordered" evidence="1">
    <location>
        <begin position="80"/>
        <end position="103"/>
    </location>
</feature>
<accession>A0AAN7NFV1</accession>
<dbReference type="Gene3D" id="2.30.30.850">
    <property type="match status" value="1"/>
</dbReference>
<gene>
    <name evidence="2" type="ORF">QYF61_009014</name>
</gene>
<evidence type="ECO:0000256" key="1">
    <source>
        <dbReference type="SAM" id="MobiDB-lite"/>
    </source>
</evidence>
<evidence type="ECO:0000313" key="2">
    <source>
        <dbReference type="EMBL" id="KAK4814987.1"/>
    </source>
</evidence>
<organism evidence="2 3">
    <name type="scientific">Mycteria americana</name>
    <name type="common">Wood stork</name>
    <dbReference type="NCBI Taxonomy" id="33587"/>
    <lineage>
        <taxon>Eukaryota</taxon>
        <taxon>Metazoa</taxon>
        <taxon>Chordata</taxon>
        <taxon>Craniata</taxon>
        <taxon>Vertebrata</taxon>
        <taxon>Euteleostomi</taxon>
        <taxon>Archelosauria</taxon>
        <taxon>Archosauria</taxon>
        <taxon>Dinosauria</taxon>
        <taxon>Saurischia</taxon>
        <taxon>Theropoda</taxon>
        <taxon>Coelurosauria</taxon>
        <taxon>Aves</taxon>
        <taxon>Neognathae</taxon>
        <taxon>Neoaves</taxon>
        <taxon>Aequornithes</taxon>
        <taxon>Ciconiiformes</taxon>
        <taxon>Ciconiidae</taxon>
        <taxon>Mycteria</taxon>
    </lineage>
</organism>
<sequence length="247" mass="28253">MPTTDFSFFGGPLEEKWNGPYRVLLTTFTAIKMKEQTPRTHYSRTKKASEPRWTVESERVERSFDRQDCGRSRNLEFDGIERETYSPTKRDASRNTSVGWPPTDLANYPTGIGGCVATVSAESDSLQDGRERRFLRCSRNSAEMYGDRKRNEIRHRVETGSFTRIVVLFCSLSLCKDSFSYLLSRVDGRTFPVTSYPIGLNRPRASSFGFLIKSQIIGTRDLCAEEKQQRTSLTRSSCNIPRPKEDL</sequence>
<keyword evidence="3" id="KW-1185">Reference proteome</keyword>
<dbReference type="EMBL" id="JAUNZN010000010">
    <property type="protein sequence ID" value="KAK4814987.1"/>
    <property type="molecule type" value="Genomic_DNA"/>
</dbReference>
<reference evidence="2 3" key="1">
    <citation type="journal article" date="2023" name="J. Hered.">
        <title>Chromosome-level genome of the wood stork (Mycteria americana) provides insight into avian chromosome evolution.</title>
        <authorList>
            <person name="Flamio R. Jr."/>
            <person name="Ramstad K.M."/>
        </authorList>
    </citation>
    <scope>NUCLEOTIDE SEQUENCE [LARGE SCALE GENOMIC DNA]</scope>
    <source>
        <strain evidence="2">JAX WOST 10</strain>
    </source>
</reference>
<protein>
    <submittedName>
        <fullName evidence="2">Uncharacterized protein</fullName>
    </submittedName>
</protein>
<dbReference type="Proteomes" id="UP001333110">
    <property type="component" value="Unassembled WGS sequence"/>
</dbReference>
<name>A0AAN7NFV1_MYCAM</name>
<comment type="caution">
    <text evidence="2">The sequence shown here is derived from an EMBL/GenBank/DDBJ whole genome shotgun (WGS) entry which is preliminary data.</text>
</comment>
<proteinExistence type="predicted"/>
<feature type="compositionally biased region" description="Basic and acidic residues" evidence="1">
    <location>
        <begin position="80"/>
        <end position="93"/>
    </location>
</feature>